<dbReference type="RefSeq" id="WP_058377082.1">
    <property type="nucleotide sequence ID" value="NZ_CP013480.3"/>
</dbReference>
<name>A0ABN4JHE4_9BURK</name>
<evidence type="ECO:0000313" key="1">
    <source>
        <dbReference type="EMBL" id="ALS60164.1"/>
    </source>
</evidence>
<sequence>MSDILFPYEADANPNTSQTEQLKQAIAEIQEAVSDYRSCAGDIDDEFEKANEHRRLSLDDLPYGEEMVRTQELPASLRHAARLLEPGFVSMAAFNEARAIVIEVHETLEDCTPLPADTRDPD</sequence>
<protein>
    <submittedName>
        <fullName evidence="1">Uncharacterized protein</fullName>
    </submittedName>
</protein>
<evidence type="ECO:0000313" key="2">
    <source>
        <dbReference type="Proteomes" id="UP000060277"/>
    </source>
</evidence>
<gene>
    <name evidence="1" type="ORF">AT302_10690</name>
</gene>
<proteinExistence type="predicted"/>
<dbReference type="Proteomes" id="UP000060277">
    <property type="component" value="Chromosome"/>
</dbReference>
<reference evidence="2" key="1">
    <citation type="submission" date="2015-12" db="EMBL/GenBank/DDBJ databases">
        <title>Complete genome sequence of Pandoraea norimbergensis DSM 11628.</title>
        <authorList>
            <person name="Ee R."/>
            <person name="Lim Y.-L."/>
            <person name="Yong D."/>
            <person name="Yin W.-F."/>
            <person name="Chan K.-G."/>
        </authorList>
    </citation>
    <scope>NUCLEOTIDE SEQUENCE [LARGE SCALE GENOMIC DNA]</scope>
    <source>
        <strain evidence="2">DSM 11628</strain>
    </source>
</reference>
<dbReference type="EMBL" id="CP013480">
    <property type="protein sequence ID" value="ALS60164.1"/>
    <property type="molecule type" value="Genomic_DNA"/>
</dbReference>
<organism evidence="1 2">
    <name type="scientific">Pandoraea norimbergensis</name>
    <dbReference type="NCBI Taxonomy" id="93219"/>
    <lineage>
        <taxon>Bacteria</taxon>
        <taxon>Pseudomonadati</taxon>
        <taxon>Pseudomonadota</taxon>
        <taxon>Betaproteobacteria</taxon>
        <taxon>Burkholderiales</taxon>
        <taxon>Burkholderiaceae</taxon>
        <taxon>Pandoraea</taxon>
    </lineage>
</organism>
<accession>A0ABN4JHE4</accession>
<keyword evidence="2" id="KW-1185">Reference proteome</keyword>